<evidence type="ECO:0008006" key="3">
    <source>
        <dbReference type="Google" id="ProtNLM"/>
    </source>
</evidence>
<protein>
    <recommendedName>
        <fullName evidence="3">PilS cassette</fullName>
    </recommendedName>
</protein>
<organism evidence="1 2">
    <name type="scientific">Neisseria lactamica</name>
    <dbReference type="NCBI Taxonomy" id="486"/>
    <lineage>
        <taxon>Bacteria</taxon>
        <taxon>Pseudomonadati</taxon>
        <taxon>Pseudomonadota</taxon>
        <taxon>Betaproteobacteria</taxon>
        <taxon>Neisseriales</taxon>
        <taxon>Neisseriaceae</taxon>
        <taxon>Neisseria</taxon>
    </lineage>
</organism>
<gene>
    <name evidence="1" type="ORF">B2G52_04330</name>
</gene>
<evidence type="ECO:0000313" key="2">
    <source>
        <dbReference type="Proteomes" id="UP000191249"/>
    </source>
</evidence>
<accession>A0AAU8VF83</accession>
<proteinExistence type="predicted"/>
<name>A0AAU8VF83_NEILA</name>
<reference evidence="1 2" key="1">
    <citation type="submission" date="2017-03" db="EMBL/GenBank/DDBJ databases">
        <title>N. lactamica Y92-1009 whole genome sequence.</title>
        <authorList>
            <person name="Pandey A.K."/>
            <person name="Read R.C."/>
        </authorList>
    </citation>
    <scope>NUCLEOTIDE SEQUENCE [LARGE SCALE GENOMIC DNA]</scope>
    <source>
        <strain evidence="1 2">Y92-1009</strain>
    </source>
</reference>
<sequence length="69" mass="7896">MPFLYAYAAPEMPSFPQKQRIKNGVLKPRHSLTDGNPTCPVSVVFRFVTFEPSFPRRRESGPLGFGHFR</sequence>
<evidence type="ECO:0000313" key="1">
    <source>
        <dbReference type="EMBL" id="ARB04206.1"/>
    </source>
</evidence>
<dbReference type="EMBL" id="CP019894">
    <property type="protein sequence ID" value="ARB04206.1"/>
    <property type="molecule type" value="Genomic_DNA"/>
</dbReference>
<dbReference type="AlphaFoldDB" id="A0AAU8VF83"/>
<dbReference type="Proteomes" id="UP000191249">
    <property type="component" value="Chromosome"/>
</dbReference>